<dbReference type="SMART" id="SM00530">
    <property type="entry name" value="HTH_XRE"/>
    <property type="match status" value="1"/>
</dbReference>
<evidence type="ECO:0000313" key="3">
    <source>
        <dbReference type="Proteomes" id="UP001296776"/>
    </source>
</evidence>
<evidence type="ECO:0000259" key="1">
    <source>
        <dbReference type="PROSITE" id="PS50943"/>
    </source>
</evidence>
<dbReference type="Proteomes" id="UP001296776">
    <property type="component" value="Unassembled WGS sequence"/>
</dbReference>
<comment type="caution">
    <text evidence="2">The sequence shown here is derived from an EMBL/GenBank/DDBJ whole genome shotgun (WGS) entry which is preliminary data.</text>
</comment>
<proteinExistence type="predicted"/>
<protein>
    <recommendedName>
        <fullName evidence="1">HTH cro/C1-type domain-containing protein</fullName>
    </recommendedName>
</protein>
<sequence length="120" mass="13426">MMNAPTDVQIIHQDGKPAFAVLLIAQYQALLNPEGEKRATLPHEVVKMNLQDGDSLLRAWRRWLGWSQSELARRAGVTQAQVARFETGKGIPRADTLLRLSNAMGVMADLLWEDETDDEA</sequence>
<dbReference type="Pfam" id="PF01381">
    <property type="entry name" value="HTH_3"/>
    <property type="match status" value="1"/>
</dbReference>
<dbReference type="CDD" id="cd00093">
    <property type="entry name" value="HTH_XRE"/>
    <property type="match status" value="1"/>
</dbReference>
<reference evidence="2" key="2">
    <citation type="journal article" date="2020" name="Microorganisms">
        <title>Osmotic Adaptation and Compatible Solute Biosynthesis of Phototrophic Bacteria as Revealed from Genome Analyses.</title>
        <authorList>
            <person name="Imhoff J.F."/>
            <person name="Rahn T."/>
            <person name="Kunzel S."/>
            <person name="Keller A."/>
            <person name="Neulinger S.C."/>
        </authorList>
    </citation>
    <scope>NUCLEOTIDE SEQUENCE</scope>
    <source>
        <strain evidence="2">DSM 11080</strain>
    </source>
</reference>
<dbReference type="EMBL" id="NRSJ01000078">
    <property type="protein sequence ID" value="MBK1707298.1"/>
    <property type="molecule type" value="Genomic_DNA"/>
</dbReference>
<dbReference type="Gene3D" id="1.10.260.40">
    <property type="entry name" value="lambda repressor-like DNA-binding domains"/>
    <property type="match status" value="1"/>
</dbReference>
<feature type="domain" description="HTH cro/C1-type" evidence="1">
    <location>
        <begin position="57"/>
        <end position="110"/>
    </location>
</feature>
<name>A0AAJ0XCD4_9GAMM</name>
<organism evidence="2 3">
    <name type="scientific">Halochromatium glycolicum</name>
    <dbReference type="NCBI Taxonomy" id="85075"/>
    <lineage>
        <taxon>Bacteria</taxon>
        <taxon>Pseudomonadati</taxon>
        <taxon>Pseudomonadota</taxon>
        <taxon>Gammaproteobacteria</taxon>
        <taxon>Chromatiales</taxon>
        <taxon>Chromatiaceae</taxon>
        <taxon>Halochromatium</taxon>
    </lineage>
</organism>
<accession>A0AAJ0XCD4</accession>
<keyword evidence="3" id="KW-1185">Reference proteome</keyword>
<dbReference type="PROSITE" id="PS50943">
    <property type="entry name" value="HTH_CROC1"/>
    <property type="match status" value="1"/>
</dbReference>
<dbReference type="AlphaFoldDB" id="A0AAJ0XCD4"/>
<dbReference type="GO" id="GO:0003677">
    <property type="term" value="F:DNA binding"/>
    <property type="evidence" value="ECO:0007669"/>
    <property type="project" value="InterPro"/>
</dbReference>
<dbReference type="InterPro" id="IPR010982">
    <property type="entry name" value="Lambda_DNA-bd_dom_sf"/>
</dbReference>
<evidence type="ECO:0000313" key="2">
    <source>
        <dbReference type="EMBL" id="MBK1707298.1"/>
    </source>
</evidence>
<reference evidence="2" key="1">
    <citation type="submission" date="2017-08" db="EMBL/GenBank/DDBJ databases">
        <authorList>
            <person name="Imhoff J.F."/>
            <person name="Rahn T."/>
            <person name="Kuenzel S."/>
            <person name="Neulinger S.C."/>
        </authorList>
    </citation>
    <scope>NUCLEOTIDE SEQUENCE</scope>
    <source>
        <strain evidence="2">DSM 11080</strain>
    </source>
</reference>
<gene>
    <name evidence="2" type="ORF">CKO40_22885</name>
</gene>
<dbReference type="SUPFAM" id="SSF47413">
    <property type="entry name" value="lambda repressor-like DNA-binding domains"/>
    <property type="match status" value="1"/>
</dbReference>
<dbReference type="InterPro" id="IPR001387">
    <property type="entry name" value="Cro/C1-type_HTH"/>
</dbReference>